<evidence type="ECO:0000256" key="2">
    <source>
        <dbReference type="ARBA" id="ARBA00022448"/>
    </source>
</evidence>
<keyword evidence="2 7" id="KW-0813">Transport</keyword>
<evidence type="ECO:0000256" key="7">
    <source>
        <dbReference type="RuleBase" id="RU363032"/>
    </source>
</evidence>
<proteinExistence type="inferred from homology"/>
<evidence type="ECO:0000256" key="4">
    <source>
        <dbReference type="ARBA" id="ARBA00022692"/>
    </source>
</evidence>
<evidence type="ECO:0000259" key="8">
    <source>
        <dbReference type="PROSITE" id="PS50928"/>
    </source>
</evidence>
<feature type="transmembrane region" description="Helical" evidence="7">
    <location>
        <begin position="137"/>
        <end position="159"/>
    </location>
</feature>
<keyword evidence="10" id="KW-1185">Reference proteome</keyword>
<dbReference type="CDD" id="cd06261">
    <property type="entry name" value="TM_PBP2"/>
    <property type="match status" value="1"/>
</dbReference>
<reference evidence="9 10" key="1">
    <citation type="submission" date="2020-08" db="EMBL/GenBank/DDBJ databases">
        <authorList>
            <person name="Liu C."/>
            <person name="Sun Q."/>
        </authorList>
    </citation>
    <scope>NUCLEOTIDE SEQUENCE [LARGE SCALE GENOMIC DNA]</scope>
    <source>
        <strain evidence="9 10">NSJ-29</strain>
    </source>
</reference>
<dbReference type="EMBL" id="CP060635">
    <property type="protein sequence ID" value="QNM09578.1"/>
    <property type="molecule type" value="Genomic_DNA"/>
</dbReference>
<keyword evidence="3" id="KW-1003">Cell membrane</keyword>
<evidence type="ECO:0000256" key="5">
    <source>
        <dbReference type="ARBA" id="ARBA00022989"/>
    </source>
</evidence>
<dbReference type="InterPro" id="IPR000515">
    <property type="entry name" value="MetI-like"/>
</dbReference>
<dbReference type="Pfam" id="PF00528">
    <property type="entry name" value="BPD_transp_1"/>
    <property type="match status" value="1"/>
</dbReference>
<dbReference type="Proteomes" id="UP000515860">
    <property type="component" value="Chromosome"/>
</dbReference>
<evidence type="ECO:0000256" key="3">
    <source>
        <dbReference type="ARBA" id="ARBA00022475"/>
    </source>
</evidence>
<name>A0A7G9GFJ6_9FIRM</name>
<evidence type="ECO:0000313" key="9">
    <source>
        <dbReference type="EMBL" id="QNM09578.1"/>
    </source>
</evidence>
<evidence type="ECO:0000256" key="1">
    <source>
        <dbReference type="ARBA" id="ARBA00004651"/>
    </source>
</evidence>
<evidence type="ECO:0000313" key="10">
    <source>
        <dbReference type="Proteomes" id="UP000515860"/>
    </source>
</evidence>
<keyword evidence="6 7" id="KW-0472">Membrane</keyword>
<accession>A0A7G9GFJ6</accession>
<comment type="similarity">
    <text evidence="7">Belongs to the binding-protein-dependent transport system permease family.</text>
</comment>
<dbReference type="InterPro" id="IPR045621">
    <property type="entry name" value="BPD_transp_1_N"/>
</dbReference>
<organism evidence="9 10">
    <name type="scientific">Wansuia hejianensis</name>
    <dbReference type="NCBI Taxonomy" id="2763667"/>
    <lineage>
        <taxon>Bacteria</taxon>
        <taxon>Bacillati</taxon>
        <taxon>Bacillota</taxon>
        <taxon>Clostridia</taxon>
        <taxon>Lachnospirales</taxon>
        <taxon>Lachnospiraceae</taxon>
        <taxon>Wansuia</taxon>
    </lineage>
</organism>
<feature type="transmembrane region" description="Helical" evidence="7">
    <location>
        <begin position="103"/>
        <end position="125"/>
    </location>
</feature>
<gene>
    <name evidence="9" type="ORF">H9Q79_04620</name>
</gene>
<dbReference type="GO" id="GO:0005886">
    <property type="term" value="C:plasma membrane"/>
    <property type="evidence" value="ECO:0007669"/>
    <property type="project" value="UniProtKB-SubCell"/>
</dbReference>
<dbReference type="PROSITE" id="PS50928">
    <property type="entry name" value="ABC_TM1"/>
    <property type="match status" value="1"/>
</dbReference>
<dbReference type="SUPFAM" id="SSF161098">
    <property type="entry name" value="MetI-like"/>
    <property type="match status" value="1"/>
</dbReference>
<dbReference type="PANTHER" id="PTHR43163">
    <property type="entry name" value="DIPEPTIDE TRANSPORT SYSTEM PERMEASE PROTEIN DPPB-RELATED"/>
    <property type="match status" value="1"/>
</dbReference>
<evidence type="ECO:0000256" key="6">
    <source>
        <dbReference type="ARBA" id="ARBA00023136"/>
    </source>
</evidence>
<feature type="transmembrane region" description="Helical" evidence="7">
    <location>
        <begin position="282"/>
        <end position="305"/>
    </location>
</feature>
<feature type="transmembrane region" description="Helical" evidence="7">
    <location>
        <begin position="12"/>
        <end position="31"/>
    </location>
</feature>
<comment type="subcellular location">
    <subcellularLocation>
        <location evidence="1 7">Cell membrane</location>
        <topology evidence="1 7">Multi-pass membrane protein</topology>
    </subcellularLocation>
</comment>
<dbReference type="GO" id="GO:0055085">
    <property type="term" value="P:transmembrane transport"/>
    <property type="evidence" value="ECO:0007669"/>
    <property type="project" value="InterPro"/>
</dbReference>
<dbReference type="AlphaFoldDB" id="A0A7G9GFJ6"/>
<keyword evidence="5 7" id="KW-1133">Transmembrane helix</keyword>
<dbReference type="Pfam" id="PF19300">
    <property type="entry name" value="BPD_transp_1_N"/>
    <property type="match status" value="1"/>
</dbReference>
<dbReference type="RefSeq" id="WP_249329285.1">
    <property type="nucleotide sequence ID" value="NZ_CP060635.1"/>
</dbReference>
<feature type="domain" description="ABC transmembrane type-1" evidence="8">
    <location>
        <begin position="101"/>
        <end position="302"/>
    </location>
</feature>
<dbReference type="PANTHER" id="PTHR43163:SF6">
    <property type="entry name" value="DIPEPTIDE TRANSPORT SYSTEM PERMEASE PROTEIN DPPB-RELATED"/>
    <property type="match status" value="1"/>
</dbReference>
<keyword evidence="4 7" id="KW-0812">Transmembrane</keyword>
<protein>
    <submittedName>
        <fullName evidence="9">ABC transporter permease</fullName>
    </submittedName>
</protein>
<dbReference type="KEGG" id="whj:H9Q79_04620"/>
<sequence length="316" mass="34885">MGIAKYIGKKLIMLIPVLFGITVLAFLLGVLSPGDPVEAVLNPDGTQIVSDEEYAIMRERMGLDDPVPVQYVKWLKNALTGDLGRSFFTNKEIRDQLAYRLPYTIRLACFGMCLTVVFGLGFGILMARYRDKWPDRLLRLITTLMLSVPGFWLAILLILVLVEQLHLLPTSGLNGFSSYIMPGITVAFSTIGVCARLTRTAVLDELGRQYVTVASAKGMKAKTVTFRHAFRNSLIPITTFLGNYFAGILGGSTIAEVIFNIPGIGNYAISAVKSRDYYVVQAYVLFSGLVYVVINIVIDLLYLVLNPKIRVGEKVG</sequence>
<feature type="transmembrane region" description="Helical" evidence="7">
    <location>
        <begin position="241"/>
        <end position="262"/>
    </location>
</feature>
<dbReference type="InterPro" id="IPR035906">
    <property type="entry name" value="MetI-like_sf"/>
</dbReference>
<feature type="transmembrane region" description="Helical" evidence="7">
    <location>
        <begin position="179"/>
        <end position="198"/>
    </location>
</feature>
<dbReference type="Gene3D" id="1.10.3720.10">
    <property type="entry name" value="MetI-like"/>
    <property type="match status" value="1"/>
</dbReference>